<dbReference type="SUPFAM" id="SSF55785">
    <property type="entry name" value="PYP-like sensor domain (PAS domain)"/>
    <property type="match status" value="1"/>
</dbReference>
<dbReference type="PRINTS" id="PR00344">
    <property type="entry name" value="BCTRLSENSOR"/>
</dbReference>
<dbReference type="PROSITE" id="PS50110">
    <property type="entry name" value="RESPONSE_REGULATORY"/>
    <property type="match status" value="1"/>
</dbReference>
<accession>A0A6C2UJN0</accession>
<dbReference type="PROSITE" id="PS50109">
    <property type="entry name" value="HIS_KIN"/>
    <property type="match status" value="1"/>
</dbReference>
<dbReference type="Gene3D" id="3.30.450.20">
    <property type="entry name" value="PAS domain"/>
    <property type="match status" value="1"/>
</dbReference>
<evidence type="ECO:0000313" key="18">
    <source>
        <dbReference type="Proteomes" id="UP000346198"/>
    </source>
</evidence>
<dbReference type="FunFam" id="3.30.565.10:FF:000010">
    <property type="entry name" value="Sensor histidine kinase RcsC"/>
    <property type="match status" value="1"/>
</dbReference>
<dbReference type="Pfam" id="PF00072">
    <property type="entry name" value="Response_reg"/>
    <property type="match status" value="1"/>
</dbReference>
<dbReference type="FunFam" id="1.10.287.130:FF:000002">
    <property type="entry name" value="Two-component osmosensing histidine kinase"/>
    <property type="match status" value="1"/>
</dbReference>
<keyword evidence="6" id="KW-0418">Kinase</keyword>
<dbReference type="GO" id="GO:0005524">
    <property type="term" value="F:ATP binding"/>
    <property type="evidence" value="ECO:0007669"/>
    <property type="project" value="UniProtKB-KW"/>
</dbReference>
<feature type="modified residue" description="4-aspartylphosphate" evidence="11">
    <location>
        <position position="573"/>
    </location>
</feature>
<evidence type="ECO:0000259" key="15">
    <source>
        <dbReference type="PROSITE" id="PS50110"/>
    </source>
</evidence>
<dbReference type="Gene3D" id="1.10.287.130">
    <property type="match status" value="1"/>
</dbReference>
<keyword evidence="4" id="KW-0808">Transferase</keyword>
<keyword evidence="13" id="KW-0472">Membrane</keyword>
<dbReference type="InterPro" id="IPR003661">
    <property type="entry name" value="HisK_dim/P_dom"/>
</dbReference>
<keyword evidence="12" id="KW-0175">Coiled coil</keyword>
<keyword evidence="7" id="KW-0067">ATP-binding</keyword>
<feature type="domain" description="Histidine kinase" evidence="14">
    <location>
        <begin position="256"/>
        <end position="477"/>
    </location>
</feature>
<protein>
    <recommendedName>
        <fullName evidence="10">Sensory/regulatory protein RpfC</fullName>
        <ecNumber evidence="2">2.7.13.3</ecNumber>
    </recommendedName>
</protein>
<keyword evidence="13" id="KW-0812">Transmembrane</keyword>
<evidence type="ECO:0000313" key="17">
    <source>
        <dbReference type="EMBL" id="VGO20308.1"/>
    </source>
</evidence>
<evidence type="ECO:0000256" key="1">
    <source>
        <dbReference type="ARBA" id="ARBA00000085"/>
    </source>
</evidence>
<keyword evidence="8" id="KW-0902">Two-component regulatory system</keyword>
<organism evidence="17 18">
    <name type="scientific">Pontiella sulfatireligans</name>
    <dbReference type="NCBI Taxonomy" id="2750658"/>
    <lineage>
        <taxon>Bacteria</taxon>
        <taxon>Pseudomonadati</taxon>
        <taxon>Kiritimatiellota</taxon>
        <taxon>Kiritimatiellia</taxon>
        <taxon>Kiritimatiellales</taxon>
        <taxon>Pontiellaceae</taxon>
        <taxon>Pontiella</taxon>
    </lineage>
</organism>
<evidence type="ECO:0000256" key="6">
    <source>
        <dbReference type="ARBA" id="ARBA00022777"/>
    </source>
</evidence>
<dbReference type="CDD" id="cd00082">
    <property type="entry name" value="HisKA"/>
    <property type="match status" value="1"/>
</dbReference>
<dbReference type="InterPro" id="IPR000014">
    <property type="entry name" value="PAS"/>
</dbReference>
<dbReference type="PANTHER" id="PTHR45339">
    <property type="entry name" value="HYBRID SIGNAL TRANSDUCTION HISTIDINE KINASE J"/>
    <property type="match status" value="1"/>
</dbReference>
<evidence type="ECO:0000256" key="4">
    <source>
        <dbReference type="ARBA" id="ARBA00022679"/>
    </source>
</evidence>
<dbReference type="InterPro" id="IPR036890">
    <property type="entry name" value="HATPase_C_sf"/>
</dbReference>
<evidence type="ECO:0000256" key="10">
    <source>
        <dbReference type="ARBA" id="ARBA00068150"/>
    </source>
</evidence>
<dbReference type="SUPFAM" id="SSF47384">
    <property type="entry name" value="Homodimeric domain of signal transducing histidine kinase"/>
    <property type="match status" value="1"/>
</dbReference>
<evidence type="ECO:0000256" key="9">
    <source>
        <dbReference type="ARBA" id="ARBA00064003"/>
    </source>
</evidence>
<evidence type="ECO:0000256" key="8">
    <source>
        <dbReference type="ARBA" id="ARBA00023012"/>
    </source>
</evidence>
<dbReference type="PROSITE" id="PS50112">
    <property type="entry name" value="PAS"/>
    <property type="match status" value="1"/>
</dbReference>
<dbReference type="Gene3D" id="3.40.50.2300">
    <property type="match status" value="1"/>
</dbReference>
<name>A0A6C2UJN0_9BACT</name>
<evidence type="ECO:0000259" key="16">
    <source>
        <dbReference type="PROSITE" id="PS50112"/>
    </source>
</evidence>
<evidence type="ECO:0000256" key="12">
    <source>
        <dbReference type="SAM" id="Coils"/>
    </source>
</evidence>
<dbReference type="Pfam" id="PF00512">
    <property type="entry name" value="HisKA"/>
    <property type="match status" value="1"/>
</dbReference>
<dbReference type="InterPro" id="IPR001789">
    <property type="entry name" value="Sig_transdc_resp-reg_receiver"/>
</dbReference>
<dbReference type="Gene3D" id="3.30.565.10">
    <property type="entry name" value="Histidine kinase-like ATPase, C-terminal domain"/>
    <property type="match status" value="1"/>
</dbReference>
<evidence type="ECO:0000259" key="14">
    <source>
        <dbReference type="PROSITE" id="PS50109"/>
    </source>
</evidence>
<feature type="coiled-coil region" evidence="12">
    <location>
        <begin position="208"/>
        <end position="242"/>
    </location>
</feature>
<feature type="transmembrane region" description="Helical" evidence="13">
    <location>
        <begin position="25"/>
        <end position="41"/>
    </location>
</feature>
<dbReference type="PANTHER" id="PTHR45339:SF1">
    <property type="entry name" value="HYBRID SIGNAL TRANSDUCTION HISTIDINE KINASE J"/>
    <property type="match status" value="1"/>
</dbReference>
<dbReference type="EMBL" id="CAAHFH010000001">
    <property type="protein sequence ID" value="VGO20308.1"/>
    <property type="molecule type" value="Genomic_DNA"/>
</dbReference>
<gene>
    <name evidence="17" type="primary">rpfC</name>
    <name evidence="17" type="ORF">SCARR_02370</name>
</gene>
<dbReference type="GO" id="GO:0000155">
    <property type="term" value="F:phosphorelay sensor kinase activity"/>
    <property type="evidence" value="ECO:0007669"/>
    <property type="project" value="InterPro"/>
</dbReference>
<evidence type="ECO:0000256" key="5">
    <source>
        <dbReference type="ARBA" id="ARBA00022741"/>
    </source>
</evidence>
<comment type="subunit">
    <text evidence="9">At low DSF concentrations, interacts with RpfF.</text>
</comment>
<dbReference type="SMART" id="SM00448">
    <property type="entry name" value="REC"/>
    <property type="match status" value="1"/>
</dbReference>
<dbReference type="EC" id="2.7.13.3" evidence="2"/>
<dbReference type="InterPro" id="IPR035965">
    <property type="entry name" value="PAS-like_dom_sf"/>
</dbReference>
<proteinExistence type="predicted"/>
<dbReference type="InterPro" id="IPR004358">
    <property type="entry name" value="Sig_transdc_His_kin-like_C"/>
</dbReference>
<evidence type="ECO:0000256" key="3">
    <source>
        <dbReference type="ARBA" id="ARBA00022553"/>
    </source>
</evidence>
<evidence type="ECO:0000256" key="11">
    <source>
        <dbReference type="PROSITE-ProRule" id="PRU00169"/>
    </source>
</evidence>
<dbReference type="InterPro" id="IPR011006">
    <property type="entry name" value="CheY-like_superfamily"/>
</dbReference>
<reference evidence="17 18" key="1">
    <citation type="submission" date="2019-04" db="EMBL/GenBank/DDBJ databases">
        <authorList>
            <person name="Van Vliet M D."/>
        </authorList>
    </citation>
    <scope>NUCLEOTIDE SEQUENCE [LARGE SCALE GENOMIC DNA]</scope>
    <source>
        <strain evidence="17 18">F21</strain>
    </source>
</reference>
<dbReference type="AlphaFoldDB" id="A0A6C2UJN0"/>
<evidence type="ECO:0000256" key="7">
    <source>
        <dbReference type="ARBA" id="ARBA00022840"/>
    </source>
</evidence>
<feature type="domain" description="Response regulatory" evidence="15">
    <location>
        <begin position="524"/>
        <end position="643"/>
    </location>
</feature>
<dbReference type="Pfam" id="PF02518">
    <property type="entry name" value="HATPase_c"/>
    <property type="match status" value="1"/>
</dbReference>
<keyword evidence="13" id="KW-1133">Transmembrane helix</keyword>
<dbReference type="InterPro" id="IPR036097">
    <property type="entry name" value="HisK_dim/P_sf"/>
</dbReference>
<feature type="domain" description="PAS" evidence="16">
    <location>
        <begin position="98"/>
        <end position="127"/>
    </location>
</feature>
<sequence>MELLLTICSASPLSGSDLWWPLLMAFQLVVVLLMAGVLVWNRKLRILMKERVASMDRAREQGEQLRIAVEKSEVQMKGILSAVPVGIGMVRNRRFEWVNCPMLDLTGYAEEELVGQNTCFIYPDDAEYARIGKVAYAALRESGETSVATRWKHKDGRILDILLGLSALDSAEPAEGVIFSAMNVTSRRQSEQAREELLRTREANIAMLVSMNEDTEEARAQLAEANAQITASMERANQLAVEAQSANIAKSEFLANMSHEIRTPMNGIIGVTNLLLDSDLSPDQQDLAQTVRRSGKALLSVVNDILDFSKIEAGHLDIEILDFDLKNVIEDLYAILSLQAHRKGINLLVHVDSEVPAQLSGDVGRLRQILTNLAGNAIKFTEKGEVVLSVSLADKHKGHVHLRFEVRDSGIGIEKEHLPHIFNAFEQLDASTSRKYGGSGLGLTICKQLVEMMDGEIGAESSVGEGSVFWFEIPIDLQKCKGGQIAFDFAKTDARNHSDDDANATSNTLVSARERMKVLGRSVLVLVVEDNLVNQTVALRTLKKMGCSVDSAHDGDEALQKLAEGRYDLVLMDVQMPKKDGLETTLAIRDKETKENLPRLPIIAMTAHALNGDRERCLAGGMDAYITKPINVAELSDTLFKWLEKDG</sequence>
<dbReference type="SUPFAM" id="SSF55874">
    <property type="entry name" value="ATPase domain of HSP90 chaperone/DNA topoisomerase II/histidine kinase"/>
    <property type="match status" value="1"/>
</dbReference>
<dbReference type="Proteomes" id="UP000346198">
    <property type="component" value="Unassembled WGS sequence"/>
</dbReference>
<dbReference type="NCBIfam" id="TIGR00229">
    <property type="entry name" value="sensory_box"/>
    <property type="match status" value="1"/>
</dbReference>
<evidence type="ECO:0000256" key="13">
    <source>
        <dbReference type="SAM" id="Phobius"/>
    </source>
</evidence>
<keyword evidence="18" id="KW-1185">Reference proteome</keyword>
<dbReference type="SMART" id="SM00388">
    <property type="entry name" value="HisKA"/>
    <property type="match status" value="1"/>
</dbReference>
<keyword evidence="5" id="KW-0547">Nucleotide-binding</keyword>
<comment type="catalytic activity">
    <reaction evidence="1">
        <text>ATP + protein L-histidine = ADP + protein N-phospho-L-histidine.</text>
        <dbReference type="EC" id="2.7.13.3"/>
    </reaction>
</comment>
<evidence type="ECO:0000256" key="2">
    <source>
        <dbReference type="ARBA" id="ARBA00012438"/>
    </source>
</evidence>
<dbReference type="SMART" id="SM00387">
    <property type="entry name" value="HATPase_c"/>
    <property type="match status" value="1"/>
</dbReference>
<keyword evidence="3 11" id="KW-0597">Phosphoprotein</keyword>
<dbReference type="SUPFAM" id="SSF52172">
    <property type="entry name" value="CheY-like"/>
    <property type="match status" value="1"/>
</dbReference>
<dbReference type="CDD" id="cd00130">
    <property type="entry name" value="PAS"/>
    <property type="match status" value="1"/>
</dbReference>
<dbReference type="CDD" id="cd17546">
    <property type="entry name" value="REC_hyHK_CKI1_RcsC-like"/>
    <property type="match status" value="1"/>
</dbReference>
<dbReference type="InterPro" id="IPR003594">
    <property type="entry name" value="HATPase_dom"/>
</dbReference>
<dbReference type="InterPro" id="IPR005467">
    <property type="entry name" value="His_kinase_dom"/>
</dbReference>
<dbReference type="CDD" id="cd16922">
    <property type="entry name" value="HATPase_EvgS-ArcB-TorS-like"/>
    <property type="match status" value="1"/>
</dbReference>